<dbReference type="HOGENOM" id="CLU_1342943_0_0_1"/>
<keyword evidence="1" id="KW-1133">Transmembrane helix</keyword>
<dbReference type="EMBL" id="KN818230">
    <property type="protein sequence ID" value="KIL67742.1"/>
    <property type="molecule type" value="Genomic_DNA"/>
</dbReference>
<dbReference type="Proteomes" id="UP000054549">
    <property type="component" value="Unassembled WGS sequence"/>
</dbReference>
<organism evidence="2 3">
    <name type="scientific">Amanita muscaria (strain Koide BX008)</name>
    <dbReference type="NCBI Taxonomy" id="946122"/>
    <lineage>
        <taxon>Eukaryota</taxon>
        <taxon>Fungi</taxon>
        <taxon>Dikarya</taxon>
        <taxon>Basidiomycota</taxon>
        <taxon>Agaricomycotina</taxon>
        <taxon>Agaricomycetes</taxon>
        <taxon>Agaricomycetidae</taxon>
        <taxon>Agaricales</taxon>
        <taxon>Pluteineae</taxon>
        <taxon>Amanitaceae</taxon>
        <taxon>Amanita</taxon>
    </lineage>
</organism>
<reference evidence="2 3" key="1">
    <citation type="submission" date="2014-04" db="EMBL/GenBank/DDBJ databases">
        <title>Evolutionary Origins and Diversification of the Mycorrhizal Mutualists.</title>
        <authorList>
            <consortium name="DOE Joint Genome Institute"/>
            <consortium name="Mycorrhizal Genomics Consortium"/>
            <person name="Kohler A."/>
            <person name="Kuo A."/>
            <person name="Nagy L.G."/>
            <person name="Floudas D."/>
            <person name="Copeland A."/>
            <person name="Barry K.W."/>
            <person name="Cichocki N."/>
            <person name="Veneault-Fourrey C."/>
            <person name="LaButti K."/>
            <person name="Lindquist E.A."/>
            <person name="Lipzen A."/>
            <person name="Lundell T."/>
            <person name="Morin E."/>
            <person name="Murat C."/>
            <person name="Riley R."/>
            <person name="Ohm R."/>
            <person name="Sun H."/>
            <person name="Tunlid A."/>
            <person name="Henrissat B."/>
            <person name="Grigoriev I.V."/>
            <person name="Hibbett D.S."/>
            <person name="Martin F."/>
        </authorList>
    </citation>
    <scope>NUCLEOTIDE SEQUENCE [LARGE SCALE GENOMIC DNA]</scope>
    <source>
        <strain evidence="2 3">Koide BX008</strain>
    </source>
</reference>
<evidence type="ECO:0000256" key="1">
    <source>
        <dbReference type="SAM" id="Phobius"/>
    </source>
</evidence>
<feature type="transmembrane region" description="Helical" evidence="1">
    <location>
        <begin position="59"/>
        <end position="79"/>
    </location>
</feature>
<dbReference type="InParanoid" id="A0A0C2X0V7"/>
<sequence length="204" mass="22922">MDIEQLREYKYIRIHGRIKRTPAVLDSATLSLFQEPGNDIQITVYEYPAPKHWMFVRGLFLLGGFMAAITLIIITTSSVLDRAPIARIIATILGSAVLWTYATVLYNSSYEPERHFIGTDNLVEVGNATKRPSSPSIHASHIIYPRRRPNSAAPKPFNLSFSGRRISDEIFHDDTARLLSFKVASESVRLNAEVEFFAVADILA</sequence>
<proteinExistence type="predicted"/>
<name>A0A0C2X0V7_AMAMK</name>
<dbReference type="AlphaFoldDB" id="A0A0C2X0V7"/>
<protein>
    <submittedName>
        <fullName evidence="2">Uncharacterized protein</fullName>
    </submittedName>
</protein>
<keyword evidence="1" id="KW-0472">Membrane</keyword>
<accession>A0A0C2X0V7</accession>
<feature type="transmembrane region" description="Helical" evidence="1">
    <location>
        <begin position="85"/>
        <end position="106"/>
    </location>
</feature>
<gene>
    <name evidence="2" type="ORF">M378DRAFT_1065832</name>
</gene>
<keyword evidence="3" id="KW-1185">Reference proteome</keyword>
<evidence type="ECO:0000313" key="3">
    <source>
        <dbReference type="Proteomes" id="UP000054549"/>
    </source>
</evidence>
<evidence type="ECO:0000313" key="2">
    <source>
        <dbReference type="EMBL" id="KIL67742.1"/>
    </source>
</evidence>
<keyword evidence="1" id="KW-0812">Transmembrane</keyword>